<dbReference type="Pfam" id="PF21082">
    <property type="entry name" value="MS_channel_3rd"/>
    <property type="match status" value="1"/>
</dbReference>
<dbReference type="Pfam" id="PF05552">
    <property type="entry name" value="MS_channel_1st_1"/>
    <property type="match status" value="1"/>
</dbReference>
<feature type="domain" description="Mechanosensitive ion channel MscS" evidence="8">
    <location>
        <begin position="105"/>
        <end position="170"/>
    </location>
</feature>
<keyword evidence="3" id="KW-1003">Cell membrane</keyword>
<dbReference type="Pfam" id="PF21088">
    <property type="entry name" value="MS_channel_1st"/>
    <property type="match status" value="1"/>
</dbReference>
<evidence type="ECO:0000259" key="9">
    <source>
        <dbReference type="Pfam" id="PF21082"/>
    </source>
</evidence>
<comment type="subunit">
    <text evidence="7">Homoheptamer.</text>
</comment>
<dbReference type="PANTHER" id="PTHR30221:SF1">
    <property type="entry name" value="SMALL-CONDUCTANCE MECHANOSENSITIVE CHANNEL"/>
    <property type="match status" value="1"/>
</dbReference>
<dbReference type="SUPFAM" id="SSF82861">
    <property type="entry name" value="Mechanosensitive channel protein MscS (YggB), transmembrane region"/>
    <property type="match status" value="1"/>
</dbReference>
<keyword evidence="7" id="KW-0813">Transport</keyword>
<dbReference type="Gene3D" id="2.30.30.60">
    <property type="match status" value="1"/>
</dbReference>
<sequence>MEEIQKYVDMAPDLMMIYGTKVLMALVIFVVGRWVAKWLANVSRKVMTARNLDVTVVSFVGNIVYALLLTFVVVAALSQVGIQTASLVAIIGAAGLAVGLALQGSLSNFAAGVLLVIFKPCRVGDFVEAAGVAGVVDEITIFSTKIRTGDNKMITVANAAVMGGTITNYSVMPTRRIDMVVGVSYDADIKQTKEILSKILDNHPKVLKDPAYTIGLAELADSSVNFVFRPWVNTADYWAVKFELNEQIKNELDAAGIGIPYPQMDLHVQSLPQQN</sequence>
<dbReference type="InterPro" id="IPR045275">
    <property type="entry name" value="MscS_archaea/bacteria_type"/>
</dbReference>
<dbReference type="Gene3D" id="3.30.70.100">
    <property type="match status" value="1"/>
</dbReference>
<keyword evidence="4 7" id="KW-0812">Transmembrane</keyword>
<evidence type="ECO:0000256" key="7">
    <source>
        <dbReference type="RuleBase" id="RU369025"/>
    </source>
</evidence>
<proteinExistence type="inferred from homology"/>
<dbReference type="GO" id="GO:0008381">
    <property type="term" value="F:mechanosensitive monoatomic ion channel activity"/>
    <property type="evidence" value="ECO:0007669"/>
    <property type="project" value="InterPro"/>
</dbReference>
<evidence type="ECO:0000313" key="11">
    <source>
        <dbReference type="EMBL" id="GLS83646.1"/>
    </source>
</evidence>
<evidence type="ECO:0000259" key="8">
    <source>
        <dbReference type="Pfam" id="PF00924"/>
    </source>
</evidence>
<feature type="transmembrane region" description="Helical" evidence="7">
    <location>
        <begin position="56"/>
        <end position="76"/>
    </location>
</feature>
<dbReference type="Pfam" id="PF00924">
    <property type="entry name" value="MS_channel_2nd"/>
    <property type="match status" value="1"/>
</dbReference>
<dbReference type="InterPro" id="IPR011066">
    <property type="entry name" value="MscS_channel_C_sf"/>
</dbReference>
<feature type="domain" description="Mechanosensitive ion channel MscS C-terminal" evidence="9">
    <location>
        <begin position="177"/>
        <end position="259"/>
    </location>
</feature>
<dbReference type="AlphaFoldDB" id="A0AA37WZ63"/>
<dbReference type="SUPFAM" id="SSF50182">
    <property type="entry name" value="Sm-like ribonucleoproteins"/>
    <property type="match status" value="1"/>
</dbReference>
<evidence type="ECO:0000256" key="5">
    <source>
        <dbReference type="ARBA" id="ARBA00022989"/>
    </source>
</evidence>
<dbReference type="InterPro" id="IPR023408">
    <property type="entry name" value="MscS_beta-dom_sf"/>
</dbReference>
<comment type="function">
    <text evidence="7">Mechanosensitive channel that participates in the regulation of osmotic pressure changes within the cell, opening in response to stretch forces in the membrane lipid bilayer, without the need for other proteins. Contributes to normal resistance to hypoosmotic shock. Forms an ion channel of 1.0 nanosiemens conductance with a slight preference for anions.</text>
</comment>
<dbReference type="InterPro" id="IPR011014">
    <property type="entry name" value="MscS_channel_TM-2"/>
</dbReference>
<keyword evidence="12" id="KW-1185">Reference proteome</keyword>
<evidence type="ECO:0000313" key="12">
    <source>
        <dbReference type="Proteomes" id="UP001157439"/>
    </source>
</evidence>
<organism evidence="11 12">
    <name type="scientific">Paraferrimonas haliotis</name>
    <dbReference type="NCBI Taxonomy" id="2013866"/>
    <lineage>
        <taxon>Bacteria</taxon>
        <taxon>Pseudomonadati</taxon>
        <taxon>Pseudomonadota</taxon>
        <taxon>Gammaproteobacteria</taxon>
        <taxon>Alteromonadales</taxon>
        <taxon>Ferrimonadaceae</taxon>
        <taxon>Paraferrimonas</taxon>
    </lineage>
</organism>
<evidence type="ECO:0000256" key="2">
    <source>
        <dbReference type="ARBA" id="ARBA00008017"/>
    </source>
</evidence>
<dbReference type="Proteomes" id="UP001157439">
    <property type="component" value="Unassembled WGS sequence"/>
</dbReference>
<gene>
    <name evidence="11" type="primary">mscS</name>
    <name evidence="11" type="ORF">GCM10007894_16230</name>
</gene>
<keyword evidence="6 7" id="KW-0472">Membrane</keyword>
<dbReference type="InterPro" id="IPR049278">
    <property type="entry name" value="MS_channel_C"/>
</dbReference>
<dbReference type="PANTHER" id="PTHR30221">
    <property type="entry name" value="SMALL-CONDUCTANCE MECHANOSENSITIVE CHANNEL"/>
    <property type="match status" value="1"/>
</dbReference>
<accession>A0AA37WZ63</accession>
<feature type="transmembrane region" description="Helical" evidence="7">
    <location>
        <begin position="82"/>
        <end position="102"/>
    </location>
</feature>
<keyword evidence="7" id="KW-0406">Ion transport</keyword>
<keyword evidence="7" id="KW-0407">Ion channel</keyword>
<name>A0AA37WZ63_9GAMM</name>
<keyword evidence="5 7" id="KW-1133">Transmembrane helix</keyword>
<dbReference type="GO" id="GO:0005886">
    <property type="term" value="C:plasma membrane"/>
    <property type="evidence" value="ECO:0007669"/>
    <property type="project" value="UniProtKB-SubCell"/>
</dbReference>
<comment type="caution">
    <text evidence="11">The sequence shown here is derived from an EMBL/GenBank/DDBJ whole genome shotgun (WGS) entry which is preliminary data.</text>
</comment>
<feature type="transmembrane region" description="Helical" evidence="7">
    <location>
        <begin position="15"/>
        <end position="36"/>
    </location>
</feature>
<keyword evidence="7" id="KW-0997">Cell inner membrane</keyword>
<evidence type="ECO:0000256" key="4">
    <source>
        <dbReference type="ARBA" id="ARBA00022692"/>
    </source>
</evidence>
<dbReference type="InterPro" id="IPR006685">
    <property type="entry name" value="MscS_channel_2nd"/>
</dbReference>
<feature type="domain" description="Mechanosensitive ion channel transmembrane helices 2/3" evidence="10">
    <location>
        <begin position="62"/>
        <end position="103"/>
    </location>
</feature>
<evidence type="ECO:0000256" key="1">
    <source>
        <dbReference type="ARBA" id="ARBA00004651"/>
    </source>
</evidence>
<evidence type="ECO:0000259" key="10">
    <source>
        <dbReference type="Pfam" id="PF21088"/>
    </source>
</evidence>
<dbReference type="InterPro" id="IPR010920">
    <property type="entry name" value="LSM_dom_sf"/>
</dbReference>
<dbReference type="RefSeq" id="WP_095498683.1">
    <property type="nucleotide sequence ID" value="NZ_BSPO01000003.1"/>
</dbReference>
<dbReference type="Gene3D" id="1.10.287.1260">
    <property type="match status" value="1"/>
</dbReference>
<reference evidence="11 12" key="1">
    <citation type="journal article" date="2014" name="Int. J. Syst. Evol. Microbiol.">
        <title>Complete genome sequence of Corynebacterium casei LMG S-19264T (=DSM 44701T), isolated from a smear-ripened cheese.</title>
        <authorList>
            <consortium name="US DOE Joint Genome Institute (JGI-PGF)"/>
            <person name="Walter F."/>
            <person name="Albersmeier A."/>
            <person name="Kalinowski J."/>
            <person name="Ruckert C."/>
        </authorList>
    </citation>
    <scope>NUCLEOTIDE SEQUENCE [LARGE SCALE GENOMIC DNA]</scope>
    <source>
        <strain evidence="11 12">NBRC 112785</strain>
    </source>
</reference>
<dbReference type="SUPFAM" id="SSF82689">
    <property type="entry name" value="Mechanosensitive channel protein MscS (YggB), C-terminal domain"/>
    <property type="match status" value="1"/>
</dbReference>
<comment type="similarity">
    <text evidence="2 7">Belongs to the MscS (TC 1.A.23) family.</text>
</comment>
<evidence type="ECO:0000256" key="6">
    <source>
        <dbReference type="ARBA" id="ARBA00023136"/>
    </source>
</evidence>
<evidence type="ECO:0000256" key="3">
    <source>
        <dbReference type="ARBA" id="ARBA00022475"/>
    </source>
</evidence>
<protein>
    <recommendedName>
        <fullName evidence="7">Small-conductance mechanosensitive channel</fullName>
    </recommendedName>
</protein>
<comment type="subcellular location">
    <subcellularLocation>
        <location evidence="7">Cell inner membrane</location>
        <topology evidence="7">Multi-pass membrane protein</topology>
    </subcellularLocation>
    <subcellularLocation>
        <location evidence="1">Cell membrane</location>
        <topology evidence="1">Multi-pass membrane protein</topology>
    </subcellularLocation>
</comment>
<dbReference type="InterPro" id="IPR008910">
    <property type="entry name" value="MSC_TM_helix"/>
</dbReference>
<dbReference type="InterPro" id="IPR049142">
    <property type="entry name" value="MS_channel_1st"/>
</dbReference>
<dbReference type="EMBL" id="BSPO01000003">
    <property type="protein sequence ID" value="GLS83646.1"/>
    <property type="molecule type" value="Genomic_DNA"/>
</dbReference>
<comment type="caution">
    <text evidence="7">Lacks conserved residue(s) required for the propagation of feature annotation.</text>
</comment>